<dbReference type="InterPro" id="IPR001810">
    <property type="entry name" value="F-box_dom"/>
</dbReference>
<accession>A0A1I7TUK6</accession>
<dbReference type="Proteomes" id="UP000095282">
    <property type="component" value="Unplaced"/>
</dbReference>
<evidence type="ECO:0000313" key="3">
    <source>
        <dbReference type="WBParaSite" id="Csp11.Scaffold629.g11937.t1"/>
    </source>
</evidence>
<proteinExistence type="predicted"/>
<protein>
    <submittedName>
        <fullName evidence="3">F-box domain-containing protein</fullName>
    </submittedName>
</protein>
<feature type="domain" description="F-box" evidence="1">
    <location>
        <begin position="3"/>
        <end position="50"/>
    </location>
</feature>
<keyword evidence="2" id="KW-1185">Reference proteome</keyword>
<dbReference type="AlphaFoldDB" id="A0A1I7TUK6"/>
<evidence type="ECO:0000313" key="2">
    <source>
        <dbReference type="Proteomes" id="UP000095282"/>
    </source>
</evidence>
<dbReference type="Pfam" id="PF00646">
    <property type="entry name" value="F-box"/>
    <property type="match status" value="1"/>
</dbReference>
<organism evidence="2 3">
    <name type="scientific">Caenorhabditis tropicalis</name>
    <dbReference type="NCBI Taxonomy" id="1561998"/>
    <lineage>
        <taxon>Eukaryota</taxon>
        <taxon>Metazoa</taxon>
        <taxon>Ecdysozoa</taxon>
        <taxon>Nematoda</taxon>
        <taxon>Chromadorea</taxon>
        <taxon>Rhabditida</taxon>
        <taxon>Rhabditina</taxon>
        <taxon>Rhabditomorpha</taxon>
        <taxon>Rhabditoidea</taxon>
        <taxon>Rhabditidae</taxon>
        <taxon>Peloderinae</taxon>
        <taxon>Caenorhabditis</taxon>
    </lineage>
</organism>
<dbReference type="PROSITE" id="PS50181">
    <property type="entry name" value="FBOX"/>
    <property type="match status" value="1"/>
</dbReference>
<name>A0A1I7TUK6_9PELO</name>
<evidence type="ECO:0000259" key="1">
    <source>
        <dbReference type="PROSITE" id="PS50181"/>
    </source>
</evidence>
<sequence length="158" mass="18643">MTTFPLFHLPLVAMEHVLCMMPPFDLIDLSKTSSRAKRAVKRFLRLKPKFEISIGYTEEPHIILANINESWGSFRTTDESRIGYETETLLSLPFHKTIKHSMNPYEEWMKEYEYVKGFLDCRLAGVFYGAFTDLPRQFNEIGDWILTKFRQSRLDNPR</sequence>
<dbReference type="WBParaSite" id="Csp11.Scaffold629.g11937.t1">
    <property type="protein sequence ID" value="Csp11.Scaffold629.g11937.t1"/>
    <property type="gene ID" value="Csp11.Scaffold629.g11937"/>
</dbReference>
<reference evidence="3" key="1">
    <citation type="submission" date="2016-11" db="UniProtKB">
        <authorList>
            <consortium name="WormBaseParasite"/>
        </authorList>
    </citation>
    <scope>IDENTIFICATION</scope>
</reference>